<reference evidence="2" key="1">
    <citation type="journal article" date="2020" name="Stud. Mycol.">
        <title>101 Dothideomycetes genomes: a test case for predicting lifestyles and emergence of pathogens.</title>
        <authorList>
            <person name="Haridas S."/>
            <person name="Albert R."/>
            <person name="Binder M."/>
            <person name="Bloem J."/>
            <person name="Labutti K."/>
            <person name="Salamov A."/>
            <person name="Andreopoulos B."/>
            <person name="Baker S."/>
            <person name="Barry K."/>
            <person name="Bills G."/>
            <person name="Bluhm B."/>
            <person name="Cannon C."/>
            <person name="Castanera R."/>
            <person name="Culley D."/>
            <person name="Daum C."/>
            <person name="Ezra D."/>
            <person name="Gonzalez J."/>
            <person name="Henrissat B."/>
            <person name="Kuo A."/>
            <person name="Liang C."/>
            <person name="Lipzen A."/>
            <person name="Lutzoni F."/>
            <person name="Magnuson J."/>
            <person name="Mondo S."/>
            <person name="Nolan M."/>
            <person name="Ohm R."/>
            <person name="Pangilinan J."/>
            <person name="Park H.-J."/>
            <person name="Ramirez L."/>
            <person name="Alfaro M."/>
            <person name="Sun H."/>
            <person name="Tritt A."/>
            <person name="Yoshinaga Y."/>
            <person name="Zwiers L.-H."/>
            <person name="Turgeon B."/>
            <person name="Goodwin S."/>
            <person name="Spatafora J."/>
            <person name="Crous P."/>
            <person name="Grigoriev I."/>
        </authorList>
    </citation>
    <scope>NUCLEOTIDE SEQUENCE</scope>
    <source>
        <strain evidence="2">CBS 122681</strain>
    </source>
</reference>
<name>A0A6A6TE90_9PLEO</name>
<organism evidence="2 3">
    <name type="scientific">Lophiostoma macrostomum CBS 122681</name>
    <dbReference type="NCBI Taxonomy" id="1314788"/>
    <lineage>
        <taxon>Eukaryota</taxon>
        <taxon>Fungi</taxon>
        <taxon>Dikarya</taxon>
        <taxon>Ascomycota</taxon>
        <taxon>Pezizomycotina</taxon>
        <taxon>Dothideomycetes</taxon>
        <taxon>Pleosporomycetidae</taxon>
        <taxon>Pleosporales</taxon>
        <taxon>Lophiostomataceae</taxon>
        <taxon>Lophiostoma</taxon>
    </lineage>
</organism>
<dbReference type="Proteomes" id="UP000799324">
    <property type="component" value="Unassembled WGS sequence"/>
</dbReference>
<sequence>MAANPTDEVKVYMGLGDKTLFLVTLDALALGQYLTAPVNILRVQDTAQHPEMAPMPLRLRIRHPVSDQASPRLHFVGSFSSLYYAQLRAPDMEINSFNKGLARLVQRFNMVLQKNVQVGRPHQPFLREGPAISGGSVGRIGLLYQFFNLVYREALAVLITFDTYNTQYDVPLWYPTQVSIVTRFTVNRGVLADALPRPQRAPTMIPRSVLLAASAAARARDGATTSSAAAPAPSPPAPSAPPTTTPAPPMSAANARRAALQTIIAEAWQGRDEAVDAAGRAYDRGDHVEQGLQLGLSCDFAELTREAAEVLRECGY</sequence>
<evidence type="ECO:0000256" key="1">
    <source>
        <dbReference type="SAM" id="MobiDB-lite"/>
    </source>
</evidence>
<evidence type="ECO:0000313" key="3">
    <source>
        <dbReference type="Proteomes" id="UP000799324"/>
    </source>
</evidence>
<dbReference type="AlphaFoldDB" id="A0A6A6TE90"/>
<accession>A0A6A6TE90</accession>
<proteinExistence type="predicted"/>
<gene>
    <name evidence="2" type="ORF">K491DRAFT_677595</name>
</gene>
<keyword evidence="3" id="KW-1185">Reference proteome</keyword>
<protein>
    <submittedName>
        <fullName evidence="2">Uncharacterized protein</fullName>
    </submittedName>
</protein>
<evidence type="ECO:0000313" key="2">
    <source>
        <dbReference type="EMBL" id="KAF2656954.1"/>
    </source>
</evidence>
<feature type="compositionally biased region" description="Low complexity" evidence="1">
    <location>
        <begin position="222"/>
        <end position="231"/>
    </location>
</feature>
<dbReference type="EMBL" id="MU004330">
    <property type="protein sequence ID" value="KAF2656954.1"/>
    <property type="molecule type" value="Genomic_DNA"/>
</dbReference>
<feature type="compositionally biased region" description="Pro residues" evidence="1">
    <location>
        <begin position="232"/>
        <end position="249"/>
    </location>
</feature>
<feature type="region of interest" description="Disordered" evidence="1">
    <location>
        <begin position="222"/>
        <end position="254"/>
    </location>
</feature>